<evidence type="ECO:0000313" key="1">
    <source>
        <dbReference type="EMBL" id="WFR89945.1"/>
    </source>
</evidence>
<reference evidence="1" key="1">
    <citation type="submission" date="2023-04" db="EMBL/GenBank/DDBJ databases">
        <title>Genomic of Limosilactobacillus fermentum MSJK0025.</title>
        <authorList>
            <person name="Yang S."/>
        </authorList>
    </citation>
    <scope>NUCLEOTIDE SEQUENCE</scope>
    <source>
        <strain evidence="1">MSJK0025</strain>
    </source>
</reference>
<dbReference type="AlphaFoldDB" id="A0AAJ6D4N8"/>
<organism evidence="1 2">
    <name type="scientific">Limosilactobacillus fermentum</name>
    <name type="common">Lactobacillus fermentum</name>
    <dbReference type="NCBI Taxonomy" id="1613"/>
    <lineage>
        <taxon>Bacteria</taxon>
        <taxon>Bacillati</taxon>
        <taxon>Bacillota</taxon>
        <taxon>Bacilli</taxon>
        <taxon>Lactobacillales</taxon>
        <taxon>Lactobacillaceae</taxon>
        <taxon>Limosilactobacillus</taxon>
    </lineage>
</organism>
<name>A0AAJ6D4N8_LIMFE</name>
<protein>
    <submittedName>
        <fullName evidence="1">Uncharacterized protein</fullName>
    </submittedName>
</protein>
<dbReference type="Proteomes" id="UP001218104">
    <property type="component" value="Chromosome"/>
</dbReference>
<proteinExistence type="predicted"/>
<dbReference type="EMBL" id="CP121468">
    <property type="protein sequence ID" value="WFR89945.1"/>
    <property type="molecule type" value="Genomic_DNA"/>
</dbReference>
<evidence type="ECO:0000313" key="2">
    <source>
        <dbReference type="Proteomes" id="UP001218104"/>
    </source>
</evidence>
<dbReference type="RefSeq" id="WP_086439201.1">
    <property type="nucleotide sequence ID" value="NZ_CP035055.1"/>
</dbReference>
<sequence>MTQEREKKVTRKLSEEGGVTFLATLTQREQDELSIQRLTANWPVVDLNTPEKIATWAKKDN</sequence>
<accession>A0AAJ6D4N8</accession>
<gene>
    <name evidence="1" type="ORF">P8634_04385</name>
</gene>